<feature type="region of interest" description="Disordered" evidence="5">
    <location>
        <begin position="950"/>
        <end position="1011"/>
    </location>
</feature>
<keyword evidence="3" id="KW-0862">Zinc</keyword>
<proteinExistence type="predicted"/>
<keyword evidence="8" id="KW-1185">Reference proteome</keyword>
<feature type="compositionally biased region" description="Pro residues" evidence="5">
    <location>
        <begin position="460"/>
        <end position="470"/>
    </location>
</feature>
<evidence type="ECO:0000313" key="8">
    <source>
        <dbReference type="Proteomes" id="UP001168098"/>
    </source>
</evidence>
<feature type="compositionally biased region" description="Low complexity" evidence="5">
    <location>
        <begin position="442"/>
        <end position="459"/>
    </location>
</feature>
<feature type="compositionally biased region" description="Low complexity" evidence="5">
    <location>
        <begin position="322"/>
        <end position="356"/>
    </location>
</feature>
<evidence type="ECO:0000256" key="1">
    <source>
        <dbReference type="ARBA" id="ARBA00022723"/>
    </source>
</evidence>
<organism evidence="7 8">
    <name type="scientific">Vitis rotundifolia</name>
    <name type="common">Muscadine grape</name>
    <dbReference type="NCBI Taxonomy" id="103349"/>
    <lineage>
        <taxon>Eukaryota</taxon>
        <taxon>Viridiplantae</taxon>
        <taxon>Streptophyta</taxon>
        <taxon>Embryophyta</taxon>
        <taxon>Tracheophyta</taxon>
        <taxon>Spermatophyta</taxon>
        <taxon>Magnoliopsida</taxon>
        <taxon>eudicotyledons</taxon>
        <taxon>Gunneridae</taxon>
        <taxon>Pentapetalae</taxon>
        <taxon>rosids</taxon>
        <taxon>Vitales</taxon>
        <taxon>Vitaceae</taxon>
        <taxon>Viteae</taxon>
        <taxon>Vitis</taxon>
    </lineage>
</organism>
<feature type="domain" description="RING-type" evidence="6">
    <location>
        <begin position="20"/>
        <end position="59"/>
    </location>
</feature>
<dbReference type="InterPro" id="IPR001841">
    <property type="entry name" value="Znf_RING"/>
</dbReference>
<feature type="compositionally biased region" description="Polar residues" evidence="5">
    <location>
        <begin position="725"/>
        <end position="742"/>
    </location>
</feature>
<feature type="compositionally biased region" description="Low complexity" evidence="5">
    <location>
        <begin position="532"/>
        <end position="600"/>
    </location>
</feature>
<dbReference type="PANTHER" id="PTHR37393">
    <property type="entry name" value="AT-RICH INTERACTIVE DOMAIN-CONTAINING PROTEIN 1A-LIKE"/>
    <property type="match status" value="1"/>
</dbReference>
<dbReference type="InterPro" id="IPR013083">
    <property type="entry name" value="Znf_RING/FYVE/PHD"/>
</dbReference>
<feature type="compositionally biased region" description="Polar residues" evidence="5">
    <location>
        <begin position="408"/>
        <end position="423"/>
    </location>
</feature>
<dbReference type="SUPFAM" id="SSF49599">
    <property type="entry name" value="TRAF domain-like"/>
    <property type="match status" value="1"/>
</dbReference>
<dbReference type="Proteomes" id="UP001168098">
    <property type="component" value="Unassembled WGS sequence"/>
</dbReference>
<feature type="compositionally biased region" description="Low complexity" evidence="5">
    <location>
        <begin position="505"/>
        <end position="517"/>
    </location>
</feature>
<evidence type="ECO:0000256" key="3">
    <source>
        <dbReference type="ARBA" id="ARBA00022833"/>
    </source>
</evidence>
<feature type="region of interest" description="Disordered" evidence="5">
    <location>
        <begin position="280"/>
        <end position="607"/>
    </location>
</feature>
<feature type="compositionally biased region" description="Polar residues" evidence="5">
    <location>
        <begin position="629"/>
        <end position="664"/>
    </location>
</feature>
<feature type="region of interest" description="Disordered" evidence="5">
    <location>
        <begin position="718"/>
        <end position="853"/>
    </location>
</feature>
<feature type="compositionally biased region" description="Low complexity" evidence="5">
    <location>
        <begin position="424"/>
        <end position="435"/>
    </location>
</feature>
<sequence length="1680" mass="183368">MGFDNECILNIQSLAGEYFCPVCRLLVYPNEALQSQCTHLYCKPCLAYVVSTTRACPYDGYLVTEADSKPLIESNKALAETIGKIAVHCLYHRSGCQWQGPLSECISHCSGCAFGNSPVVCNRCGVQIVHRQVQEHAQNCPGVQSQTQQAEGVQDAAAQGAAAAADQSQTAAQAGALASQTQPAQLTPASAPVQDLNQQVNSTAQAAAPTPEQWYQQQQQQYQQYYQQYPGYDPYQQQYQQYYPYQQQAVQYQHPHMQPHPAQLSGQPQPLPQAQLQPLVQPQPQTQPQLQPQPQTQPQLQPQPQQQPQMQPQQQPQPQPQPQLQSQPPAQAQLQPQPQPLLQAQTQAQTQTQPQPHSLVQAPGAVQHQNQVANQQAQNHPVAQQHSQIQSQTHPPHHGHQHPQTLQYPQAQSHPQPHSVQPRPQQHLQMPQYQQPHPPMQHPQSQIQRQPNSQLLPQHHPLPQPQPQPQPLSQTQQPTLQPHPQPHPHPHALSQHHPPQPNQTPNPNTQSQTQPPSAHAVTGHHSFPQPRPQQQVPLGGMQQQPMHMHPQAQFPQQSPQMRPSQAHAQSQQQSALLPLPGQAQNVLPPQQLPVHPHQQAGHPVHQRAAMQPIQQSLPHQFVQQPPLGTGQNQLHQQGSFMQPPTPTMQSQLRPQAPPQSWQQHSHAYPQPQQKVAMLHGMQPHQPQNVGRPVMPNQGVQPQPFPQSQAGLSGAVQLRPMHLGPNQPSANQTLGQHLEQSAHPQPGLNVKQTTFEKPGDDLSKKGVGGQEGESFSEKTAREDANGVAATSGIESNTVEIKSETDMKSMDEKQKTIGEDEDTISRINNSAKEIPESMRALGTDPVQQASEDGEPVIKQMVKEEVIKSTVERSPGGKSIGIVVEDQKDELSVPPKQVEQVEHSLLQDKEIQNGLLMKNPPIQQVEVLDETGGKLQKDSGDASGGVQLFTATNRGTEAVPPAPIPDSSAQNATPRGSVSVSERKMLNQPGNQERNLLQAPIMPQGPSNDEYRGFPPPSQVQGRGFVPLPHPVPILDGGRHQPPPMQYGPTVQQRPAAPSSVQAMPPPGLVHNAPVPGQPSTQLQPQALGLLPHPAQQSRGSFHHETPPGGILGPGSAASFGRGPSHFAPPQRSFEPPSVVSQGHYNQGHGLPSHAGPSRISQGELIGRPPLGPLPTGSFDSHGGMMVRAPLHGPEGQQRPVNPVESEIFSNPRPNYFDGRQSDSHIPGSSERGPFGQPSGIQSNMMTMNGGLGIESSLPVGLRDERFKSLPEPGRRSSDHGKFAEDLKQFSRSSHLDSDLVPKFGNYFSSSRPLDRGSQGFVMDAAQGLLDKAPLGFNYDSGFKSSAGTGTSRFFPPPHPGGDGERPRAVGFHEDNVGRSDMARPHPNFLGSVPEYGRHHMDGLNPRSPTREFSGIPPRGFGGLSGIPGRQSDIDDIDGRESRRFGEGSKTFNLPSDESRFPVLPSHLRRGELEGPGELVMADPIASRPAPHHLRGGDLIGQDILPSHLQRGEHFGSRNMPGQLRFGEPVFDAFLGHPRMGELSGPGNFPSRLSAGESFGGSNKSGHPRIGEPGFRSTYSLHGYPNDHGFRPGDMESFDNSRKRKPLSMAWCRICNIDCDTVDGLELHSQTREHQQMAMDIVLSIKQQNAKKQKLTSKDHSTPEDSSKSKKGVLRGAGISIKP</sequence>
<feature type="compositionally biased region" description="Basic and acidic residues" evidence="5">
    <location>
        <begin position="1653"/>
        <end position="1665"/>
    </location>
</feature>
<dbReference type="PANTHER" id="PTHR37393:SF1">
    <property type="entry name" value="AT-RICH INTERACTIVE DOMAIN-CONTAINING PROTEIN 1A-LIKE"/>
    <property type="match status" value="1"/>
</dbReference>
<keyword evidence="1" id="KW-0479">Metal-binding</keyword>
<evidence type="ECO:0000313" key="7">
    <source>
        <dbReference type="EMBL" id="KAJ9698582.1"/>
    </source>
</evidence>
<feature type="compositionally biased region" description="Low complexity" evidence="5">
    <location>
        <begin position="280"/>
        <end position="314"/>
    </location>
</feature>
<dbReference type="InterPro" id="IPR017907">
    <property type="entry name" value="Znf_RING_CS"/>
</dbReference>
<feature type="region of interest" description="Disordered" evidence="5">
    <location>
        <begin position="1645"/>
        <end position="1680"/>
    </location>
</feature>
<protein>
    <recommendedName>
        <fullName evidence="6">RING-type domain-containing protein</fullName>
    </recommendedName>
</protein>
<feature type="compositionally biased region" description="Basic and acidic residues" evidence="5">
    <location>
        <begin position="799"/>
        <end position="816"/>
    </location>
</feature>
<accession>A0AA39A0H6</accession>
<evidence type="ECO:0000259" key="6">
    <source>
        <dbReference type="PROSITE" id="PS50089"/>
    </source>
</evidence>
<dbReference type="PROSITE" id="PS00518">
    <property type="entry name" value="ZF_RING_1"/>
    <property type="match status" value="1"/>
</dbReference>
<feature type="compositionally biased region" description="Low complexity" evidence="5">
    <location>
        <begin position="471"/>
        <end position="480"/>
    </location>
</feature>
<feature type="compositionally biased region" description="Low complexity" evidence="5">
    <location>
        <begin position="366"/>
        <end position="394"/>
    </location>
</feature>
<dbReference type="PROSITE" id="PS50089">
    <property type="entry name" value="ZF_RING_2"/>
    <property type="match status" value="1"/>
</dbReference>
<feature type="region of interest" description="Disordered" evidence="5">
    <location>
        <begin position="1030"/>
        <end position="1257"/>
    </location>
</feature>
<reference evidence="7 8" key="1">
    <citation type="journal article" date="2023" name="BMC Biotechnol.">
        <title>Vitis rotundifolia cv Carlos genome sequencing.</title>
        <authorList>
            <person name="Huff M."/>
            <person name="Hulse-Kemp A."/>
            <person name="Scheffler B."/>
            <person name="Youngblood R."/>
            <person name="Simpson S."/>
            <person name="Babiker E."/>
            <person name="Staton M."/>
        </authorList>
    </citation>
    <scope>NUCLEOTIDE SEQUENCE [LARGE SCALE GENOMIC DNA]</scope>
    <source>
        <tissue evidence="7">Leaf</tissue>
    </source>
</reference>
<gene>
    <name evidence="7" type="ORF">PVL29_007581</name>
</gene>
<evidence type="ECO:0000256" key="4">
    <source>
        <dbReference type="PROSITE-ProRule" id="PRU00175"/>
    </source>
</evidence>
<name>A0AA39A0H6_VITRO</name>
<feature type="compositionally biased region" description="Basic and acidic residues" evidence="5">
    <location>
        <begin position="774"/>
        <end position="783"/>
    </location>
</feature>
<dbReference type="SUPFAM" id="SSF57850">
    <property type="entry name" value="RING/U-box"/>
    <property type="match status" value="1"/>
</dbReference>
<feature type="region of interest" description="Disordered" evidence="5">
    <location>
        <begin position="622"/>
        <end position="664"/>
    </location>
</feature>
<dbReference type="GO" id="GO:0008270">
    <property type="term" value="F:zinc ion binding"/>
    <property type="evidence" value="ECO:0007669"/>
    <property type="project" value="UniProtKB-KW"/>
</dbReference>
<evidence type="ECO:0000256" key="5">
    <source>
        <dbReference type="SAM" id="MobiDB-lite"/>
    </source>
</evidence>
<feature type="region of interest" description="Disordered" evidence="5">
    <location>
        <begin position="253"/>
        <end position="272"/>
    </location>
</feature>
<dbReference type="EMBL" id="JARBHA010000006">
    <property type="protein sequence ID" value="KAJ9698582.1"/>
    <property type="molecule type" value="Genomic_DNA"/>
</dbReference>
<feature type="compositionally biased region" description="Polar residues" evidence="5">
    <location>
        <begin position="964"/>
        <end position="977"/>
    </location>
</feature>
<feature type="region of interest" description="Disordered" evidence="5">
    <location>
        <begin position="1550"/>
        <end position="1575"/>
    </location>
</feature>
<comment type="caution">
    <text evidence="7">The sequence shown here is derived from an EMBL/GenBank/DDBJ whole genome shotgun (WGS) entry which is preliminary data.</text>
</comment>
<evidence type="ECO:0000256" key="2">
    <source>
        <dbReference type="ARBA" id="ARBA00022771"/>
    </source>
</evidence>
<keyword evidence="2 4" id="KW-0863">Zinc-finger</keyword>
<dbReference type="Gene3D" id="3.30.40.10">
    <property type="entry name" value="Zinc/RING finger domain, C3HC4 (zinc finger)"/>
    <property type="match status" value="1"/>
</dbReference>
<dbReference type="CDD" id="cd16449">
    <property type="entry name" value="RING-HC"/>
    <property type="match status" value="1"/>
</dbReference>